<dbReference type="InterPro" id="IPR052895">
    <property type="entry name" value="HetReg/Transcr_Mod"/>
</dbReference>
<dbReference type="AlphaFoldDB" id="A0AAD4FB35"/>
<name>A0AAD4FB35_9PLEO</name>
<dbReference type="Pfam" id="PF06985">
    <property type="entry name" value="HET"/>
    <property type="match status" value="1"/>
</dbReference>
<comment type="caution">
    <text evidence="2">The sequence shown here is derived from an EMBL/GenBank/DDBJ whole genome shotgun (WGS) entry which is preliminary data.</text>
</comment>
<protein>
    <recommendedName>
        <fullName evidence="1">Heterokaryon incompatibility domain-containing protein</fullName>
    </recommendedName>
</protein>
<evidence type="ECO:0000313" key="2">
    <source>
        <dbReference type="EMBL" id="KAG9186668.1"/>
    </source>
</evidence>
<dbReference type="Proteomes" id="UP001199106">
    <property type="component" value="Unassembled WGS sequence"/>
</dbReference>
<accession>A0AAD4FB35</accession>
<feature type="domain" description="Heterokaryon incompatibility" evidence="1">
    <location>
        <begin position="62"/>
        <end position="115"/>
    </location>
</feature>
<dbReference type="EMBL" id="JAANER010000008">
    <property type="protein sequence ID" value="KAG9186668.1"/>
    <property type="molecule type" value="Genomic_DNA"/>
</dbReference>
<proteinExistence type="predicted"/>
<evidence type="ECO:0000259" key="1">
    <source>
        <dbReference type="Pfam" id="PF06985"/>
    </source>
</evidence>
<reference evidence="2" key="1">
    <citation type="submission" date="2021-07" db="EMBL/GenBank/DDBJ databases">
        <title>Genome Resource of American Ginseng Black Spot Pathogen Alternaria panax.</title>
        <authorList>
            <person name="Qiu C."/>
            <person name="Wang W."/>
            <person name="Liu Z."/>
        </authorList>
    </citation>
    <scope>NUCLEOTIDE SEQUENCE</scope>
    <source>
        <strain evidence="2">BNCC115425</strain>
    </source>
</reference>
<evidence type="ECO:0000313" key="3">
    <source>
        <dbReference type="Proteomes" id="UP001199106"/>
    </source>
</evidence>
<gene>
    <name evidence="2" type="ORF">G6011_09776</name>
</gene>
<dbReference type="PANTHER" id="PTHR24148:SF73">
    <property type="entry name" value="HET DOMAIN PROTEIN (AFU_ORTHOLOGUE AFUA_8G01020)"/>
    <property type="match status" value="1"/>
</dbReference>
<dbReference type="InterPro" id="IPR010730">
    <property type="entry name" value="HET"/>
</dbReference>
<keyword evidence="3" id="KW-1185">Reference proteome</keyword>
<dbReference type="PANTHER" id="PTHR24148">
    <property type="entry name" value="ANKYRIN REPEAT DOMAIN-CONTAINING PROTEIN 39 HOMOLOG-RELATED"/>
    <property type="match status" value="1"/>
</dbReference>
<organism evidence="2 3">
    <name type="scientific">Alternaria panax</name>
    <dbReference type="NCBI Taxonomy" id="48097"/>
    <lineage>
        <taxon>Eukaryota</taxon>
        <taxon>Fungi</taxon>
        <taxon>Dikarya</taxon>
        <taxon>Ascomycota</taxon>
        <taxon>Pezizomycotina</taxon>
        <taxon>Dothideomycetes</taxon>
        <taxon>Pleosporomycetidae</taxon>
        <taxon>Pleosporales</taxon>
        <taxon>Pleosporineae</taxon>
        <taxon>Pleosporaceae</taxon>
        <taxon>Alternaria</taxon>
        <taxon>Alternaria sect. Panax</taxon>
    </lineage>
</organism>
<sequence>MASHDPQPSASKDDSGNDYFKHTPLDKTLNCTRLLRILPDLSDTGLIQCELWHSTTDAACTCLSYIWGAEENQETIGINEKWLSCCENLWSFLSVAHINQISEFKVFWIDPICID</sequence>